<protein>
    <submittedName>
        <fullName evidence="2">Uncharacterized protein</fullName>
    </submittedName>
</protein>
<dbReference type="Pfam" id="PF15104">
    <property type="entry name" value="CFAP141"/>
    <property type="match status" value="1"/>
</dbReference>
<organism evidence="2">
    <name type="scientific">Tetraselmis sp. GSL018</name>
    <dbReference type="NCBI Taxonomy" id="582737"/>
    <lineage>
        <taxon>Eukaryota</taxon>
        <taxon>Viridiplantae</taxon>
        <taxon>Chlorophyta</taxon>
        <taxon>core chlorophytes</taxon>
        <taxon>Chlorodendrophyceae</taxon>
        <taxon>Chlorodendrales</taxon>
        <taxon>Chlorodendraceae</taxon>
        <taxon>Tetraselmis</taxon>
    </lineage>
</organism>
<name>A0A061SDY7_9CHLO</name>
<proteinExistence type="predicted"/>
<dbReference type="InterPro" id="IPR029375">
    <property type="entry name" value="CFAP141"/>
</dbReference>
<gene>
    <name evidence="2" type="ORF">TSPGSL018_8322</name>
</gene>
<accession>A0A061SDY7</accession>
<sequence>MGRDPANVRRLVRLNNQYAAAESYAKDVLTGSRVATWHETKFQRSSLPDKVPTGQKPVNRNTAPAVQVEMHDELSELRKTMLEERKIRLKQLLESERLQYEEELNALGLAIEKEAY</sequence>
<reference evidence="2" key="1">
    <citation type="submission" date="2014-05" db="EMBL/GenBank/DDBJ databases">
        <title>The transcriptome of the halophilic microalga Tetraselmis sp. GSL018 isolated from the Great Salt Lake, Utah.</title>
        <authorList>
            <person name="Jinkerson R.E."/>
            <person name="D'Adamo S."/>
            <person name="Posewitz M.C."/>
        </authorList>
    </citation>
    <scope>NUCLEOTIDE SEQUENCE</scope>
    <source>
        <strain evidence="2">GSL018</strain>
    </source>
</reference>
<dbReference type="AlphaFoldDB" id="A0A061SDY7"/>
<feature type="region of interest" description="Disordered" evidence="1">
    <location>
        <begin position="42"/>
        <end position="63"/>
    </location>
</feature>
<evidence type="ECO:0000256" key="1">
    <source>
        <dbReference type="SAM" id="MobiDB-lite"/>
    </source>
</evidence>
<dbReference type="EMBL" id="GBEZ01003911">
    <property type="protein sequence ID" value="JAC81259.1"/>
    <property type="molecule type" value="Transcribed_RNA"/>
</dbReference>
<evidence type="ECO:0000313" key="2">
    <source>
        <dbReference type="EMBL" id="JAC81259.1"/>
    </source>
</evidence>